<sequence>MPTSPKLAQAAARHQTHDGEVLESGTNAENLVLEYLGLANSLARRFSGPGRDPEDLLQIARVGLVKAARSFDPRRGVPFVGYAAPTILGELKRSFRDGAWVIRPPRAIQELHGRIVSDYTGLTQQLGREPSIGDLARHLETAPEAVSEAVVCGSYLVPLSIDEARNGIPWAETLRVPEDGLAPEDMIDLDAALDRLSPLERRVLRMRYFHNESQQAIGDQLGMSQVQVSRLLVRVLAKLREMLAWEQAGTLGRSSL</sequence>
<dbReference type="AlphaFoldDB" id="A0A5A7NSJ0"/>
<feature type="domain" description="RNA polymerase sigma-70 region 4" evidence="6">
    <location>
        <begin position="192"/>
        <end position="241"/>
    </location>
</feature>
<dbReference type="PRINTS" id="PR00046">
    <property type="entry name" value="SIGMA70FCT"/>
</dbReference>
<dbReference type="InterPro" id="IPR013324">
    <property type="entry name" value="RNA_pol_sigma_r3/r4-like"/>
</dbReference>
<dbReference type="SUPFAM" id="SSF88946">
    <property type="entry name" value="Sigma2 domain of RNA polymerase sigma factors"/>
    <property type="match status" value="1"/>
</dbReference>
<feature type="domain" description="RNA polymerase sigma-70 region 2" evidence="5">
    <location>
        <begin position="31"/>
        <end position="100"/>
    </location>
</feature>
<dbReference type="Proteomes" id="UP000325307">
    <property type="component" value="Unassembled WGS sequence"/>
</dbReference>
<protein>
    <submittedName>
        <fullName evidence="7">RNA polymerase sigma factor SigF</fullName>
    </submittedName>
</protein>
<dbReference type="Pfam" id="PF04542">
    <property type="entry name" value="Sigma70_r2"/>
    <property type="match status" value="1"/>
</dbReference>
<keyword evidence="4" id="KW-0804">Transcription</keyword>
<name>A0A5A7NSJ0_9MICC</name>
<comment type="caution">
    <text evidence="7">The sequence shown here is derived from an EMBL/GenBank/DDBJ whole genome shotgun (WGS) entry which is preliminary data.</text>
</comment>
<evidence type="ECO:0000313" key="7">
    <source>
        <dbReference type="EMBL" id="GER23122.1"/>
    </source>
</evidence>
<dbReference type="PANTHER" id="PTHR30385:SF4">
    <property type="entry name" value="RNA POLYMERASE SIGMA-E FACTOR"/>
    <property type="match status" value="1"/>
</dbReference>
<dbReference type="Gene3D" id="1.20.120.1810">
    <property type="match status" value="1"/>
</dbReference>
<dbReference type="GO" id="GO:0003677">
    <property type="term" value="F:DNA binding"/>
    <property type="evidence" value="ECO:0007669"/>
    <property type="project" value="UniProtKB-KW"/>
</dbReference>
<accession>A0A5A7NSJ0</accession>
<dbReference type="RefSeq" id="WP_172627337.1">
    <property type="nucleotide sequence ID" value="NZ_BKDJ01000007.1"/>
</dbReference>
<dbReference type="InterPro" id="IPR000943">
    <property type="entry name" value="RNA_pol_sigma70"/>
</dbReference>
<evidence type="ECO:0000256" key="1">
    <source>
        <dbReference type="ARBA" id="ARBA00023015"/>
    </source>
</evidence>
<keyword evidence="8" id="KW-1185">Reference proteome</keyword>
<dbReference type="SUPFAM" id="SSF88659">
    <property type="entry name" value="Sigma3 and sigma4 domains of RNA polymerase sigma factors"/>
    <property type="match status" value="2"/>
</dbReference>
<dbReference type="InterPro" id="IPR007627">
    <property type="entry name" value="RNA_pol_sigma70_r2"/>
</dbReference>
<dbReference type="InterPro" id="IPR014284">
    <property type="entry name" value="RNA_pol_sigma-70_dom"/>
</dbReference>
<gene>
    <name evidence="7" type="ORF">NCCP1664_16180</name>
</gene>
<evidence type="ECO:0000256" key="4">
    <source>
        <dbReference type="ARBA" id="ARBA00023163"/>
    </source>
</evidence>
<evidence type="ECO:0000256" key="3">
    <source>
        <dbReference type="ARBA" id="ARBA00023125"/>
    </source>
</evidence>
<evidence type="ECO:0000313" key="8">
    <source>
        <dbReference type="Proteomes" id="UP000325307"/>
    </source>
</evidence>
<organism evidence="7 8">
    <name type="scientific">Zafaria cholistanensis</name>
    <dbReference type="NCBI Taxonomy" id="1682741"/>
    <lineage>
        <taxon>Bacteria</taxon>
        <taxon>Bacillati</taxon>
        <taxon>Actinomycetota</taxon>
        <taxon>Actinomycetes</taxon>
        <taxon>Micrococcales</taxon>
        <taxon>Micrococcaceae</taxon>
        <taxon>Zafaria</taxon>
    </lineage>
</organism>
<dbReference type="NCBIfam" id="TIGR02937">
    <property type="entry name" value="sigma70-ECF"/>
    <property type="match status" value="1"/>
</dbReference>
<keyword evidence="3" id="KW-0238">DNA-binding</keyword>
<dbReference type="GO" id="GO:0006352">
    <property type="term" value="P:DNA-templated transcription initiation"/>
    <property type="evidence" value="ECO:0007669"/>
    <property type="project" value="InterPro"/>
</dbReference>
<reference evidence="7 8" key="1">
    <citation type="submission" date="2019-09" db="EMBL/GenBank/DDBJ databases">
        <title>Arthrobacter zafarii sp. nov., a moderately thermotolerant and halotolerant actinobacterium isolated from Cholistan desert soil of Pakistan.</title>
        <authorList>
            <person name="Amin A."/>
            <person name="Ahmed I."/>
            <person name="Khalid N."/>
            <person name="Schumann P."/>
            <person name="Busse H.J."/>
            <person name="Khan I.U."/>
            <person name="Li S."/>
            <person name="Li W.J."/>
        </authorList>
    </citation>
    <scope>NUCLEOTIDE SEQUENCE [LARGE SCALE GENOMIC DNA]</scope>
    <source>
        <strain evidence="7 8">NCCP-1664</strain>
    </source>
</reference>
<evidence type="ECO:0000256" key="2">
    <source>
        <dbReference type="ARBA" id="ARBA00023082"/>
    </source>
</evidence>
<dbReference type="InterPro" id="IPR013325">
    <property type="entry name" value="RNA_pol_sigma_r2"/>
</dbReference>
<dbReference type="GO" id="GO:0016987">
    <property type="term" value="F:sigma factor activity"/>
    <property type="evidence" value="ECO:0007669"/>
    <property type="project" value="UniProtKB-KW"/>
</dbReference>
<keyword evidence="1" id="KW-0805">Transcription regulation</keyword>
<dbReference type="InterPro" id="IPR007630">
    <property type="entry name" value="RNA_pol_sigma70_r4"/>
</dbReference>
<dbReference type="InterPro" id="IPR036388">
    <property type="entry name" value="WH-like_DNA-bd_sf"/>
</dbReference>
<proteinExistence type="predicted"/>
<dbReference type="PANTHER" id="PTHR30385">
    <property type="entry name" value="SIGMA FACTOR F FLAGELLAR"/>
    <property type="match status" value="1"/>
</dbReference>
<dbReference type="Gene3D" id="1.10.10.10">
    <property type="entry name" value="Winged helix-like DNA-binding domain superfamily/Winged helix DNA-binding domain"/>
    <property type="match status" value="2"/>
</dbReference>
<keyword evidence="2" id="KW-0731">Sigma factor</keyword>
<dbReference type="CDD" id="cd06171">
    <property type="entry name" value="Sigma70_r4"/>
    <property type="match status" value="1"/>
</dbReference>
<dbReference type="Pfam" id="PF04545">
    <property type="entry name" value="Sigma70_r4"/>
    <property type="match status" value="1"/>
</dbReference>
<dbReference type="EMBL" id="BKDJ01000007">
    <property type="protein sequence ID" value="GER23122.1"/>
    <property type="molecule type" value="Genomic_DNA"/>
</dbReference>
<evidence type="ECO:0000259" key="6">
    <source>
        <dbReference type="Pfam" id="PF04545"/>
    </source>
</evidence>
<evidence type="ECO:0000259" key="5">
    <source>
        <dbReference type="Pfam" id="PF04542"/>
    </source>
</evidence>